<dbReference type="PANTHER" id="PTHR46796">
    <property type="entry name" value="HTH-TYPE TRANSCRIPTIONAL ACTIVATOR RHAS-RELATED"/>
    <property type="match status" value="1"/>
</dbReference>
<proteinExistence type="predicted"/>
<evidence type="ECO:0000256" key="1">
    <source>
        <dbReference type="ARBA" id="ARBA00023015"/>
    </source>
</evidence>
<dbReference type="RefSeq" id="WP_053193351.1">
    <property type="nucleotide sequence ID" value="NZ_JACIEN010000002.1"/>
</dbReference>
<dbReference type="InterPro" id="IPR050204">
    <property type="entry name" value="AraC_XylS_family_regulators"/>
</dbReference>
<keyword evidence="1" id="KW-0805">Transcription regulation</keyword>
<keyword evidence="2" id="KW-0238">DNA-binding</keyword>
<dbReference type="AlphaFoldDB" id="A0A840BVM8"/>
<dbReference type="SMART" id="SM00342">
    <property type="entry name" value="HTH_ARAC"/>
    <property type="match status" value="1"/>
</dbReference>
<organism evidence="5 6">
    <name type="scientific">Chelatococcus caeni</name>
    <dbReference type="NCBI Taxonomy" id="1348468"/>
    <lineage>
        <taxon>Bacteria</taxon>
        <taxon>Pseudomonadati</taxon>
        <taxon>Pseudomonadota</taxon>
        <taxon>Alphaproteobacteria</taxon>
        <taxon>Hyphomicrobiales</taxon>
        <taxon>Chelatococcaceae</taxon>
        <taxon>Chelatococcus</taxon>
    </lineage>
</organism>
<name>A0A840BVM8_9HYPH</name>
<comment type="caution">
    <text evidence="5">The sequence shown here is derived from an EMBL/GenBank/DDBJ whole genome shotgun (WGS) entry which is preliminary data.</text>
</comment>
<dbReference type="Proteomes" id="UP000577362">
    <property type="component" value="Unassembled WGS sequence"/>
</dbReference>
<dbReference type="InterPro" id="IPR009057">
    <property type="entry name" value="Homeodomain-like_sf"/>
</dbReference>
<dbReference type="Pfam" id="PF12833">
    <property type="entry name" value="HTH_18"/>
    <property type="match status" value="1"/>
</dbReference>
<dbReference type="EMBL" id="JACIEN010000002">
    <property type="protein sequence ID" value="MBB4017415.1"/>
    <property type="molecule type" value="Genomic_DNA"/>
</dbReference>
<protein>
    <submittedName>
        <fullName evidence="5">AraC family transcriptional regulator</fullName>
    </submittedName>
</protein>
<dbReference type="InterPro" id="IPR018060">
    <property type="entry name" value="HTH_AraC"/>
</dbReference>
<feature type="domain" description="HTH araC/xylS-type" evidence="4">
    <location>
        <begin position="194"/>
        <end position="292"/>
    </location>
</feature>
<evidence type="ECO:0000256" key="2">
    <source>
        <dbReference type="ARBA" id="ARBA00023125"/>
    </source>
</evidence>
<evidence type="ECO:0000256" key="3">
    <source>
        <dbReference type="ARBA" id="ARBA00023163"/>
    </source>
</evidence>
<dbReference type="Gene3D" id="1.10.10.60">
    <property type="entry name" value="Homeodomain-like"/>
    <property type="match status" value="2"/>
</dbReference>
<dbReference type="PROSITE" id="PS01124">
    <property type="entry name" value="HTH_ARAC_FAMILY_2"/>
    <property type="match status" value="1"/>
</dbReference>
<dbReference type="SUPFAM" id="SSF46689">
    <property type="entry name" value="Homeodomain-like"/>
    <property type="match status" value="2"/>
</dbReference>
<keyword evidence="6" id="KW-1185">Reference proteome</keyword>
<keyword evidence="3" id="KW-0804">Transcription</keyword>
<accession>A0A840BVM8</accession>
<dbReference type="GO" id="GO:0043565">
    <property type="term" value="F:sequence-specific DNA binding"/>
    <property type="evidence" value="ECO:0007669"/>
    <property type="project" value="InterPro"/>
</dbReference>
<reference evidence="5 6" key="1">
    <citation type="submission" date="2020-08" db="EMBL/GenBank/DDBJ databases">
        <title>Genomic Encyclopedia of Type Strains, Phase IV (KMG-IV): sequencing the most valuable type-strain genomes for metagenomic binning, comparative biology and taxonomic classification.</title>
        <authorList>
            <person name="Goeker M."/>
        </authorList>
    </citation>
    <scope>NUCLEOTIDE SEQUENCE [LARGE SCALE GENOMIC DNA]</scope>
    <source>
        <strain evidence="5 6">DSM 103737</strain>
    </source>
</reference>
<evidence type="ECO:0000313" key="5">
    <source>
        <dbReference type="EMBL" id="MBB4017415.1"/>
    </source>
</evidence>
<sequence length="313" mass="34491">MTVPAYSSFAQWYSNGHLAHYVRTIKSAGDIIHLLEAAQPAGDMSDPAVPDLVLYQDLHGGSRVSGDMGGGRFVVRSEKGSFFLSAPRFANTVIVDAAHELRSLSFPLAQWQPVLDEAAEGRFSLDYQKLCMGAFASPTIRSAVRNLWVLCDEEGAPSRLLAQAAGCEILAELCRLGGAPFTPTKGGLAPGAERRCLELLRTRLSEDISLDELAAEARLSPFHFARMFKQSVGVPPRVYLTRLRMEKACELLERTDLPITEIAQEVGYSSNQVLARVFIKHQHMSPSDYRRAVRDPVRPSISLRARPALEGRQ</sequence>
<dbReference type="GO" id="GO:0003700">
    <property type="term" value="F:DNA-binding transcription factor activity"/>
    <property type="evidence" value="ECO:0007669"/>
    <property type="project" value="InterPro"/>
</dbReference>
<evidence type="ECO:0000259" key="4">
    <source>
        <dbReference type="PROSITE" id="PS01124"/>
    </source>
</evidence>
<evidence type="ECO:0000313" key="6">
    <source>
        <dbReference type="Proteomes" id="UP000577362"/>
    </source>
</evidence>
<gene>
    <name evidence="5" type="ORF">GGR16_002444</name>
</gene>